<dbReference type="EMBL" id="HG722042">
    <property type="protein sequence ID" value="CDJ61258.1"/>
    <property type="molecule type" value="Genomic_DNA"/>
</dbReference>
<feature type="region of interest" description="Disordered" evidence="1">
    <location>
        <begin position="462"/>
        <end position="490"/>
    </location>
</feature>
<feature type="region of interest" description="Disordered" evidence="1">
    <location>
        <begin position="1287"/>
        <end position="1308"/>
    </location>
</feature>
<keyword evidence="3" id="KW-1185">Reference proteome</keyword>
<protein>
    <submittedName>
        <fullName evidence="2">Uncharacterized protein</fullName>
    </submittedName>
</protein>
<dbReference type="RefSeq" id="XP_013337908.1">
    <property type="nucleotide sequence ID" value="XM_013482454.1"/>
</dbReference>
<dbReference type="OrthoDB" id="354938at2759"/>
<feature type="region of interest" description="Disordered" evidence="1">
    <location>
        <begin position="1044"/>
        <end position="1083"/>
    </location>
</feature>
<feature type="region of interest" description="Disordered" evidence="1">
    <location>
        <begin position="1"/>
        <end position="23"/>
    </location>
</feature>
<dbReference type="GeneID" id="25334942"/>
<name>U6MDX6_EIMMA</name>
<organism evidence="2 3">
    <name type="scientific">Eimeria maxima</name>
    <name type="common">Coccidian parasite</name>
    <dbReference type="NCBI Taxonomy" id="5804"/>
    <lineage>
        <taxon>Eukaryota</taxon>
        <taxon>Sar</taxon>
        <taxon>Alveolata</taxon>
        <taxon>Apicomplexa</taxon>
        <taxon>Conoidasida</taxon>
        <taxon>Coccidia</taxon>
        <taxon>Eucoccidiorida</taxon>
        <taxon>Eimeriorina</taxon>
        <taxon>Eimeriidae</taxon>
        <taxon>Eimeria</taxon>
    </lineage>
</organism>
<sequence length="1517" mass="159273">MQAAVPSRGTLGRLPALKGAPWGAPSIGAPIGAPRKRAPFEASKWWAPRGARRFVSLGNFRAYEGFSGEWTGARRHLSKNPPGAPLSTSVGPPPSTGPIGAPGGPSSHTNGAPGGPSVEIRHIVAAADAATARGCPCCPLFWAQTAAAAAAASFQLTWELAAPGAPRGGPRLEAPPPHVALPFLRPLLRATARLSVAIRTAALATEAAPAPATSAVDMGISVGVAGGGNSIITSNETWAPTCGECQGLPQGTITVSSLLEMLLLCEQMLWGLLEALRCSLRGLSRHQGAPQGPPGGPPLSFREIAAIAGIFRCLAPALQQLQGIEATGGGPPEGPLREYETTRRRLVLRGDPASAFTAAAGDPSGTPPERPPTIAAWAQELHGLYREVVGAVLLHALGAPQRPRLPPGALSFGLFWGPLDREKKGGAPTGLSDSSGLLLRASIPLASLLHILAAFQQGPETRLRAPLGRGPPSDLGREGPPAAREPLPSSRAPRALLQLLERIIWDTQGDWGCSPGSPILRKGCLPAVAAAADMQQQRQLLQQWQEQQHDDAATTEVERLVFAAAVLADARAEGGPPKGTQGPFFLVRLKEQLEGSLRALSLVSDALLQRIDAFLTTTPQALVVSCGGHAADLLGGPPPPPLFPEATLRAVLPGGPLGPPGAPGHAAICLLPLLLLQSFARASFVHDSLVAAICHYLVRPLGGPPTVSCSVGGGRGPPRGCLGTVGVTEGDSLAAEGLAVGGPPPAASRRGPHSFCLLDLWPSTAICSLADALRVLEAPHPPFWRFLFSHYMPPEGPPNSLHGGRSLNCSNKSTNHNHNRNRSRSRSSSSSHRSRSSFPAPIAAAAAAATATAAQRSMTEAAEAACALVPCELEGKEAPWGPLLETWDSAVGWTIRSTKRQRRLLRLLLLQGPPNLRGPQAFRHAFVRGFSRCSRRELLQLLVAVATSGAPPPSPEWLQHLIMLLVQHRGSCASQLRAAGAATEAASTADAAMIDAETTATAAATAAIDAEGIDLAMLGFALPYFPPLSMLPIFPFPTNKKRGNRGPPLVFPQGPSEGEVPQGYQEGRGHQRPLERASPTASGNSCCSFSSQLPLWGPLTSASLSKVPVAALPSLLLGLVLHAPPPQQQLQQRAAGKALTDSSSSSSSNSNSNNNSSSSSRATRCVVDGPRLQWGSLQVLAGVLEETAGGLLALWLHQYSPQHLKGAPLAAAFGIRCSRAKEGDCPFNTGKGSPHHQGPPDKAFTGMAAARLCRQSLSAALSLVLLTKVITVDAAAASAAAATAGGGMKTRNAQQHQQQGEQHLLQPLQKRVNGRRRVLLLRRQRPPYLSHFCLLQLLPLRMLRHLLLLLMLSAEPLLWGAPEGPLVQQMEALLAQLHQEQQQHLPLQHKEGPLLAPNVTQCKEDVAAARNNESLLLLQQPLGPLRTLNGLLHSVQHQEQQLQKEPVGRQKLQQQQKLVVGGPSSSEFQREVAAVVQGLSSSISSTTLSTNLAREVAAGPYYIDIVLGAPENLTGKT</sequence>
<evidence type="ECO:0000313" key="3">
    <source>
        <dbReference type="Proteomes" id="UP000030763"/>
    </source>
</evidence>
<dbReference type="Proteomes" id="UP000030763">
    <property type="component" value="Unassembled WGS sequence"/>
</dbReference>
<feature type="compositionally biased region" description="Low complexity" evidence="1">
    <location>
        <begin position="1142"/>
        <end position="1160"/>
    </location>
</feature>
<proteinExistence type="predicted"/>
<feature type="region of interest" description="Disordered" evidence="1">
    <location>
        <begin position="1128"/>
        <end position="1163"/>
    </location>
</feature>
<evidence type="ECO:0000256" key="1">
    <source>
        <dbReference type="SAM" id="MobiDB-lite"/>
    </source>
</evidence>
<gene>
    <name evidence="2" type="ORF">EMWEY_00009560</name>
</gene>
<dbReference type="OMA" id="CLLDLWP"/>
<feature type="compositionally biased region" description="Basic residues" evidence="1">
    <location>
        <begin position="815"/>
        <end position="825"/>
    </location>
</feature>
<reference evidence="2" key="1">
    <citation type="submission" date="2013-10" db="EMBL/GenBank/DDBJ databases">
        <title>Genomic analysis of the causative agents of coccidiosis in chickens.</title>
        <authorList>
            <person name="Reid A.J."/>
            <person name="Blake D."/>
            <person name="Billington K."/>
            <person name="Browne H."/>
            <person name="Dunn M."/>
            <person name="Hung S."/>
            <person name="Kawahara F."/>
            <person name="Miranda-Saavedra D."/>
            <person name="Mourier T."/>
            <person name="Nagra H."/>
            <person name="Otto T.D."/>
            <person name="Rawlings N."/>
            <person name="Sanchez A."/>
            <person name="Sanders M."/>
            <person name="Subramaniam C."/>
            <person name="Tay Y."/>
            <person name="Dear P."/>
            <person name="Doerig C."/>
            <person name="Gruber A."/>
            <person name="Parkinson J."/>
            <person name="Shirley M."/>
            <person name="Wan K.L."/>
            <person name="Berriman M."/>
            <person name="Tomley F."/>
            <person name="Pain A."/>
        </authorList>
    </citation>
    <scope>NUCLEOTIDE SEQUENCE [LARGE SCALE GENOMIC DNA]</scope>
    <source>
        <strain evidence="2">Weybridge</strain>
    </source>
</reference>
<dbReference type="VEuPathDB" id="ToxoDB:EMWEY_00009560"/>
<feature type="region of interest" description="Disordered" evidence="1">
    <location>
        <begin position="74"/>
        <end position="116"/>
    </location>
</feature>
<reference evidence="2" key="2">
    <citation type="submission" date="2013-10" db="EMBL/GenBank/DDBJ databases">
        <authorList>
            <person name="Aslett M."/>
        </authorList>
    </citation>
    <scope>NUCLEOTIDE SEQUENCE [LARGE SCALE GENOMIC DNA]</scope>
    <source>
        <strain evidence="2">Weybridge</strain>
    </source>
</reference>
<feature type="region of interest" description="Disordered" evidence="1">
    <location>
        <begin position="797"/>
        <end position="836"/>
    </location>
</feature>
<accession>U6MDX6</accession>
<evidence type="ECO:0000313" key="2">
    <source>
        <dbReference type="EMBL" id="CDJ61258.1"/>
    </source>
</evidence>
<feature type="compositionally biased region" description="Low complexity" evidence="1">
    <location>
        <begin position="1294"/>
        <end position="1308"/>
    </location>
</feature>